<dbReference type="Proteomes" id="UP001223802">
    <property type="component" value="Chromosome"/>
</dbReference>
<protein>
    <submittedName>
        <fullName evidence="1">Uncharacterized protein</fullName>
    </submittedName>
</protein>
<gene>
    <name evidence="1" type="ORF">PU634_10415</name>
</gene>
<keyword evidence="2" id="KW-1185">Reference proteome</keyword>
<accession>A0AA50KLA4</accession>
<evidence type="ECO:0000313" key="2">
    <source>
        <dbReference type="Proteomes" id="UP001223802"/>
    </source>
</evidence>
<dbReference type="RefSeq" id="WP_306760724.1">
    <property type="nucleotide sequence ID" value="NZ_CP118224.1"/>
</dbReference>
<proteinExistence type="predicted"/>
<reference evidence="1 2" key="1">
    <citation type="submission" date="2023-02" db="EMBL/GenBank/DDBJ databases">
        <title>Complete genome sequence of a novel bacterium Oceanimonas sp. NTOU-MSR1 isolated from marine coast sediment.</title>
        <authorList>
            <person name="Yang H.-T."/>
            <person name="Chen Y.-L."/>
            <person name="Ho Y.-N."/>
        </authorList>
    </citation>
    <scope>NUCLEOTIDE SEQUENCE [LARGE SCALE GENOMIC DNA]</scope>
    <source>
        <strain evidence="1 2">NTOU-MSR1</strain>
    </source>
</reference>
<dbReference type="KEGG" id="ope:PU634_10415"/>
<dbReference type="AlphaFoldDB" id="A0AA50KLA4"/>
<evidence type="ECO:0000313" key="1">
    <source>
        <dbReference type="EMBL" id="WMC09529.1"/>
    </source>
</evidence>
<name>A0AA50KLA4_9GAMM</name>
<dbReference type="EMBL" id="CP118224">
    <property type="protein sequence ID" value="WMC09529.1"/>
    <property type="molecule type" value="Genomic_DNA"/>
</dbReference>
<organism evidence="1 2">
    <name type="scientific">Oceanimonas pelagia</name>
    <dbReference type="NCBI Taxonomy" id="3028314"/>
    <lineage>
        <taxon>Bacteria</taxon>
        <taxon>Pseudomonadati</taxon>
        <taxon>Pseudomonadota</taxon>
        <taxon>Gammaproteobacteria</taxon>
        <taxon>Aeromonadales</taxon>
        <taxon>Aeromonadaceae</taxon>
        <taxon>Oceanimonas</taxon>
    </lineage>
</organism>
<sequence>MSNEIVKWTMVTRLEYLAAGGEPYDRDLGICADIYKTARDYTTAILFVSLQAHPLATGSRMYPIPSTNPSQDPQDAFQRSPDLWVGEYGALRRDFAAHAARYLREKGYE</sequence>